<reference evidence="1 2" key="1">
    <citation type="submission" date="2020-08" db="EMBL/GenBank/DDBJ databases">
        <title>Genomic Encyclopedia of Type Strains, Phase IV (KMG-IV): sequencing the most valuable type-strain genomes for metagenomic binning, comparative biology and taxonomic classification.</title>
        <authorList>
            <person name="Goeker M."/>
        </authorList>
    </citation>
    <scope>NUCLEOTIDE SEQUENCE [LARGE SCALE GENOMIC DNA]</scope>
    <source>
        <strain evidence="1 2">DSM 23868</strain>
    </source>
</reference>
<accession>A0AB34YNK3</accession>
<organism evidence="1 2">
    <name type="scientific">Brucella pecoris</name>
    <dbReference type="NCBI Taxonomy" id="867683"/>
    <lineage>
        <taxon>Bacteria</taxon>
        <taxon>Pseudomonadati</taxon>
        <taxon>Pseudomonadota</taxon>
        <taxon>Alphaproteobacteria</taxon>
        <taxon>Hyphomicrobiales</taxon>
        <taxon>Brucellaceae</taxon>
        <taxon>Brucella/Ochrobactrum group</taxon>
        <taxon>Brucella</taxon>
    </lineage>
</organism>
<dbReference type="RefSeq" id="WP_158295680.1">
    <property type="nucleotide sequence ID" value="NZ_JACIEX010000002.1"/>
</dbReference>
<sequence>MNDEWEIQAGFELYKQFIRGGYGSCMEVTVKGKKVRETPEQACVRRWRRLRDTVREGFIAEGRKQQET</sequence>
<dbReference type="EMBL" id="JACIEX010000002">
    <property type="protein sequence ID" value="MBB4092400.1"/>
    <property type="molecule type" value="Genomic_DNA"/>
</dbReference>
<protein>
    <submittedName>
        <fullName evidence="1">Uncharacterized protein</fullName>
    </submittedName>
</protein>
<name>A0AB34YNK3_9HYPH</name>
<evidence type="ECO:0000313" key="2">
    <source>
        <dbReference type="Proteomes" id="UP000553980"/>
    </source>
</evidence>
<gene>
    <name evidence="1" type="ORF">GGQ79_000885</name>
</gene>
<dbReference type="Proteomes" id="UP000553980">
    <property type="component" value="Unassembled WGS sequence"/>
</dbReference>
<comment type="caution">
    <text evidence="1">The sequence shown here is derived from an EMBL/GenBank/DDBJ whole genome shotgun (WGS) entry which is preliminary data.</text>
</comment>
<dbReference type="AlphaFoldDB" id="A0AB34YNK3"/>
<evidence type="ECO:0000313" key="1">
    <source>
        <dbReference type="EMBL" id="MBB4092400.1"/>
    </source>
</evidence>
<keyword evidence="2" id="KW-1185">Reference proteome</keyword>
<proteinExistence type="predicted"/>